<dbReference type="InterPro" id="IPR036388">
    <property type="entry name" value="WH-like_DNA-bd_sf"/>
</dbReference>
<evidence type="ECO:0000313" key="5">
    <source>
        <dbReference type="EMBL" id="SAK66497.1"/>
    </source>
</evidence>
<proteinExistence type="predicted"/>
<evidence type="ECO:0000256" key="1">
    <source>
        <dbReference type="ARBA" id="ARBA00023015"/>
    </source>
</evidence>
<protein>
    <submittedName>
        <fullName evidence="5">GntR family transcriptional regulator</fullName>
    </submittedName>
</protein>
<dbReference type="AlphaFoldDB" id="A0A158BAV9"/>
<dbReference type="PANTHER" id="PTHR43537:SF53">
    <property type="entry name" value="HTH-TYPE TRANSCRIPTIONAL REPRESSOR NANR"/>
    <property type="match status" value="1"/>
</dbReference>
<dbReference type="Gene3D" id="1.20.120.530">
    <property type="entry name" value="GntR ligand-binding domain-like"/>
    <property type="match status" value="1"/>
</dbReference>
<dbReference type="InterPro" id="IPR000524">
    <property type="entry name" value="Tscrpt_reg_HTH_GntR"/>
</dbReference>
<dbReference type="GO" id="GO:0003677">
    <property type="term" value="F:DNA binding"/>
    <property type="evidence" value="ECO:0007669"/>
    <property type="project" value="UniProtKB-KW"/>
</dbReference>
<dbReference type="Gene3D" id="1.10.10.10">
    <property type="entry name" value="Winged helix-like DNA-binding domain superfamily/Winged helix DNA-binding domain"/>
    <property type="match status" value="1"/>
</dbReference>
<sequence length="241" mass="27271">MKGVSTVIEWHDEQASPRDRKAALGQVLRHRILTMKLAPGSTLDELALTEEFGLSRPPVRELMHQMSAEGYIELQANRAPRVASMDYKRLRDYFLAAPLVFISTVKLAAEHATRAGVEHLKAIHEQFRTAVNDKNADDSLLRNVEFLSSIGEMAQNPYLAPSLRRLLIDHARLGRAFFRPRNEQMVRNLSEAVQRHEAIIEAIEQRDSERASEAVNELLQTSRQHLASYVAPEGISVPLEF</sequence>
<evidence type="ECO:0000259" key="4">
    <source>
        <dbReference type="PROSITE" id="PS50949"/>
    </source>
</evidence>
<dbReference type="EMBL" id="FCOX02000009">
    <property type="protein sequence ID" value="SAK66497.1"/>
    <property type="molecule type" value="Genomic_DNA"/>
</dbReference>
<dbReference type="InterPro" id="IPR011711">
    <property type="entry name" value="GntR_C"/>
</dbReference>
<dbReference type="PROSITE" id="PS50949">
    <property type="entry name" value="HTH_GNTR"/>
    <property type="match status" value="1"/>
</dbReference>
<dbReference type="SUPFAM" id="SSF48008">
    <property type="entry name" value="GntR ligand-binding domain-like"/>
    <property type="match status" value="1"/>
</dbReference>
<keyword evidence="2" id="KW-0238">DNA-binding</keyword>
<dbReference type="InterPro" id="IPR036390">
    <property type="entry name" value="WH_DNA-bd_sf"/>
</dbReference>
<dbReference type="Pfam" id="PF00392">
    <property type="entry name" value="GntR"/>
    <property type="match status" value="1"/>
</dbReference>
<evidence type="ECO:0000313" key="6">
    <source>
        <dbReference type="Proteomes" id="UP000071859"/>
    </source>
</evidence>
<feature type="domain" description="HTH gntR-type" evidence="4">
    <location>
        <begin position="18"/>
        <end position="85"/>
    </location>
</feature>
<dbReference type="RefSeq" id="WP_062604747.1">
    <property type="nucleotide sequence ID" value="NZ_FCOX02000009.1"/>
</dbReference>
<comment type="caution">
    <text evidence="5">The sequence shown here is derived from an EMBL/GenBank/DDBJ whole genome shotgun (WGS) entry which is preliminary data.</text>
</comment>
<organism evidence="5 6">
    <name type="scientific">Caballeronia calidae</name>
    <dbReference type="NCBI Taxonomy" id="1777139"/>
    <lineage>
        <taxon>Bacteria</taxon>
        <taxon>Pseudomonadati</taxon>
        <taxon>Pseudomonadota</taxon>
        <taxon>Betaproteobacteria</taxon>
        <taxon>Burkholderiales</taxon>
        <taxon>Burkholderiaceae</taxon>
        <taxon>Caballeronia</taxon>
    </lineage>
</organism>
<keyword evidence="3" id="KW-0804">Transcription</keyword>
<dbReference type="SMART" id="SM00895">
    <property type="entry name" value="FCD"/>
    <property type="match status" value="1"/>
</dbReference>
<dbReference type="Proteomes" id="UP000071859">
    <property type="component" value="Unassembled WGS sequence"/>
</dbReference>
<dbReference type="OrthoDB" id="8680240at2"/>
<accession>A0A158BAV9</accession>
<reference evidence="5" key="1">
    <citation type="submission" date="2016-01" db="EMBL/GenBank/DDBJ databases">
        <authorList>
            <person name="Peeters C."/>
        </authorList>
    </citation>
    <scope>NUCLEOTIDE SEQUENCE</scope>
    <source>
        <strain evidence="5">LMG 29321</strain>
    </source>
</reference>
<keyword evidence="1" id="KW-0805">Transcription regulation</keyword>
<evidence type="ECO:0000256" key="2">
    <source>
        <dbReference type="ARBA" id="ARBA00023125"/>
    </source>
</evidence>
<evidence type="ECO:0000256" key="3">
    <source>
        <dbReference type="ARBA" id="ARBA00023163"/>
    </source>
</evidence>
<dbReference type="GO" id="GO:0003700">
    <property type="term" value="F:DNA-binding transcription factor activity"/>
    <property type="evidence" value="ECO:0007669"/>
    <property type="project" value="InterPro"/>
</dbReference>
<dbReference type="InterPro" id="IPR008920">
    <property type="entry name" value="TF_FadR/GntR_C"/>
</dbReference>
<name>A0A158BAV9_9BURK</name>
<dbReference type="SUPFAM" id="SSF46785">
    <property type="entry name" value="Winged helix' DNA-binding domain"/>
    <property type="match status" value="1"/>
</dbReference>
<dbReference type="SMART" id="SM00345">
    <property type="entry name" value="HTH_GNTR"/>
    <property type="match status" value="1"/>
</dbReference>
<gene>
    <name evidence="5" type="ORF">AWB78_02413</name>
</gene>
<dbReference type="Pfam" id="PF07729">
    <property type="entry name" value="FCD"/>
    <property type="match status" value="1"/>
</dbReference>
<dbReference type="PANTHER" id="PTHR43537">
    <property type="entry name" value="TRANSCRIPTIONAL REGULATOR, GNTR FAMILY"/>
    <property type="match status" value="1"/>
</dbReference>
<keyword evidence="6" id="KW-1185">Reference proteome</keyword>